<protein>
    <submittedName>
        <fullName evidence="2">Uncharacterized protein</fullName>
    </submittedName>
</protein>
<name>A0A0F9VEW4_9ZZZZ</name>
<organism evidence="2">
    <name type="scientific">marine sediment metagenome</name>
    <dbReference type="NCBI Taxonomy" id="412755"/>
    <lineage>
        <taxon>unclassified sequences</taxon>
        <taxon>metagenomes</taxon>
        <taxon>ecological metagenomes</taxon>
    </lineage>
</organism>
<dbReference type="EMBL" id="LAZR01000369">
    <property type="protein sequence ID" value="KKN72126.1"/>
    <property type="molecule type" value="Genomic_DNA"/>
</dbReference>
<evidence type="ECO:0000313" key="2">
    <source>
        <dbReference type="EMBL" id="KKN72126.1"/>
    </source>
</evidence>
<accession>A0A0F9VEW4</accession>
<sequence length="71" mass="7513">MCFGRAPKTPEAPPPTLPKKAPRRVDENILAARTSQRESEVLRRGIAGTRLSGPSGFTAPAETANKTLLGA</sequence>
<reference evidence="2" key="1">
    <citation type="journal article" date="2015" name="Nature">
        <title>Complex archaea that bridge the gap between prokaryotes and eukaryotes.</title>
        <authorList>
            <person name="Spang A."/>
            <person name="Saw J.H."/>
            <person name="Jorgensen S.L."/>
            <person name="Zaremba-Niedzwiedzka K."/>
            <person name="Martijn J."/>
            <person name="Lind A.E."/>
            <person name="van Eijk R."/>
            <person name="Schleper C."/>
            <person name="Guy L."/>
            <person name="Ettema T.J."/>
        </authorList>
    </citation>
    <scope>NUCLEOTIDE SEQUENCE</scope>
</reference>
<evidence type="ECO:0000256" key="1">
    <source>
        <dbReference type="SAM" id="MobiDB-lite"/>
    </source>
</evidence>
<proteinExistence type="predicted"/>
<dbReference type="AlphaFoldDB" id="A0A0F9VEW4"/>
<feature type="region of interest" description="Disordered" evidence="1">
    <location>
        <begin position="1"/>
        <end position="71"/>
    </location>
</feature>
<comment type="caution">
    <text evidence="2">The sequence shown here is derived from an EMBL/GenBank/DDBJ whole genome shotgun (WGS) entry which is preliminary data.</text>
</comment>
<gene>
    <name evidence="2" type="ORF">LCGC14_0414120</name>
</gene>